<comment type="caution">
    <text evidence="2">The sequence shown here is derived from an EMBL/GenBank/DDBJ whole genome shotgun (WGS) entry which is preliminary data.</text>
</comment>
<keyword evidence="1" id="KW-1133">Transmembrane helix</keyword>
<keyword evidence="1" id="KW-0812">Transmembrane</keyword>
<gene>
    <name evidence="2" type="ORF">GCM10011394_17590</name>
</gene>
<dbReference type="EMBL" id="BMME01000001">
    <property type="protein sequence ID" value="GGK08698.1"/>
    <property type="molecule type" value="Genomic_DNA"/>
</dbReference>
<evidence type="ECO:0000313" key="2">
    <source>
        <dbReference type="EMBL" id="GGK08698.1"/>
    </source>
</evidence>
<protein>
    <submittedName>
        <fullName evidence="2">Membrane protein</fullName>
    </submittedName>
</protein>
<keyword evidence="1" id="KW-0472">Membrane</keyword>
<proteinExistence type="predicted"/>
<feature type="transmembrane region" description="Helical" evidence="1">
    <location>
        <begin position="12"/>
        <end position="32"/>
    </location>
</feature>
<reference evidence="3" key="1">
    <citation type="journal article" date="2019" name="Int. J. Syst. Evol. Microbiol.">
        <title>The Global Catalogue of Microorganisms (GCM) 10K type strain sequencing project: providing services to taxonomists for standard genome sequencing and annotation.</title>
        <authorList>
            <consortium name="The Broad Institute Genomics Platform"/>
            <consortium name="The Broad Institute Genome Sequencing Center for Infectious Disease"/>
            <person name="Wu L."/>
            <person name="Ma J."/>
        </authorList>
    </citation>
    <scope>NUCLEOTIDE SEQUENCE [LARGE SCALE GENOMIC DNA]</scope>
    <source>
        <strain evidence="3">CGMCC 1.8985</strain>
    </source>
</reference>
<evidence type="ECO:0000256" key="1">
    <source>
        <dbReference type="SAM" id="Phobius"/>
    </source>
</evidence>
<organism evidence="2 3">
    <name type="scientific">Luteimonas terricola</name>
    <dbReference type="NCBI Taxonomy" id="645597"/>
    <lineage>
        <taxon>Bacteria</taxon>
        <taxon>Pseudomonadati</taxon>
        <taxon>Pseudomonadota</taxon>
        <taxon>Gammaproteobacteria</taxon>
        <taxon>Lysobacterales</taxon>
        <taxon>Lysobacteraceae</taxon>
        <taxon>Luteimonas</taxon>
    </lineage>
</organism>
<sequence length="110" mass="12780">MILQVEPVHLFWFAIIGLSLLGAAAAVGRWLISQAQQKTDAQVTRLLDDSRQWERVEMSLMELRIELPERYVRREDYIRGQTVVESKIDRVFERLENLRLQGALNGGELE</sequence>
<dbReference type="Proteomes" id="UP000599009">
    <property type="component" value="Unassembled WGS sequence"/>
</dbReference>
<accession>A0ABQ2EF96</accession>
<name>A0ABQ2EF96_9GAMM</name>
<keyword evidence="3" id="KW-1185">Reference proteome</keyword>
<evidence type="ECO:0000313" key="3">
    <source>
        <dbReference type="Proteomes" id="UP000599009"/>
    </source>
</evidence>
<dbReference type="RefSeq" id="WP_132984699.1">
    <property type="nucleotide sequence ID" value="NZ_BMME01000001.1"/>
</dbReference>